<evidence type="ECO:0000313" key="10">
    <source>
        <dbReference type="Proteomes" id="UP001490330"/>
    </source>
</evidence>
<dbReference type="InterPro" id="IPR005158">
    <property type="entry name" value="BTAD"/>
</dbReference>
<dbReference type="PROSITE" id="PS51755">
    <property type="entry name" value="OMPR_PHOB"/>
    <property type="match status" value="1"/>
</dbReference>
<dbReference type="InterPro" id="IPR036388">
    <property type="entry name" value="WH-like_DNA-bd_sf"/>
</dbReference>
<accession>A0ABV1VFB6</accession>
<dbReference type="Gene3D" id="1.10.10.10">
    <property type="entry name" value="Winged helix-like DNA-binding domain superfamily/Winged helix DNA-binding domain"/>
    <property type="match status" value="1"/>
</dbReference>
<dbReference type="Pfam" id="PF00486">
    <property type="entry name" value="Trans_reg_C"/>
    <property type="match status" value="1"/>
</dbReference>
<reference evidence="9 10" key="1">
    <citation type="submission" date="2024-06" db="EMBL/GenBank/DDBJ databases">
        <title>The Natural Products Discovery Center: Release of the First 8490 Sequenced Strains for Exploring Actinobacteria Biosynthetic Diversity.</title>
        <authorList>
            <person name="Kalkreuter E."/>
            <person name="Kautsar S.A."/>
            <person name="Yang D."/>
            <person name="Bader C.D."/>
            <person name="Teijaro C.N."/>
            <person name="Fluegel L."/>
            <person name="Davis C.M."/>
            <person name="Simpson J.R."/>
            <person name="Lauterbach L."/>
            <person name="Steele A.D."/>
            <person name="Gui C."/>
            <person name="Meng S."/>
            <person name="Li G."/>
            <person name="Viehrig K."/>
            <person name="Ye F."/>
            <person name="Su P."/>
            <person name="Kiefer A.F."/>
            <person name="Nichols A."/>
            <person name="Cepeda A.J."/>
            <person name="Yan W."/>
            <person name="Fan B."/>
            <person name="Jiang Y."/>
            <person name="Adhikari A."/>
            <person name="Zheng C.-J."/>
            <person name="Schuster L."/>
            <person name="Cowan T.M."/>
            <person name="Smanski M.J."/>
            <person name="Chevrette M.G."/>
            <person name="De Carvalho L.P.S."/>
            <person name="Shen B."/>
        </authorList>
    </citation>
    <scope>NUCLEOTIDE SEQUENCE [LARGE SCALE GENOMIC DNA]</scope>
    <source>
        <strain evidence="9 10">NPDC000632</strain>
    </source>
</reference>
<dbReference type="Pfam" id="PF03704">
    <property type="entry name" value="BTAD"/>
    <property type="match status" value="1"/>
</dbReference>
<dbReference type="SMART" id="SM00028">
    <property type="entry name" value="TPR"/>
    <property type="match status" value="4"/>
</dbReference>
<feature type="region of interest" description="Disordered" evidence="7">
    <location>
        <begin position="1"/>
        <end position="21"/>
    </location>
</feature>
<evidence type="ECO:0000256" key="7">
    <source>
        <dbReference type="SAM" id="MobiDB-lite"/>
    </source>
</evidence>
<dbReference type="SUPFAM" id="SSF48452">
    <property type="entry name" value="TPR-like"/>
    <property type="match status" value="3"/>
</dbReference>
<evidence type="ECO:0000256" key="3">
    <source>
        <dbReference type="ARBA" id="ARBA00023015"/>
    </source>
</evidence>
<dbReference type="InterPro" id="IPR001867">
    <property type="entry name" value="OmpR/PhoB-type_DNA-bd"/>
</dbReference>
<dbReference type="Gene3D" id="3.40.50.300">
    <property type="entry name" value="P-loop containing nucleotide triphosphate hydrolases"/>
    <property type="match status" value="1"/>
</dbReference>
<protein>
    <submittedName>
        <fullName evidence="9">BTAD domain-containing putative transcriptional regulator</fullName>
    </submittedName>
</protein>
<dbReference type="Gene3D" id="1.25.40.10">
    <property type="entry name" value="Tetratricopeptide repeat domain"/>
    <property type="match status" value="2"/>
</dbReference>
<proteinExistence type="inferred from homology"/>
<keyword evidence="4 6" id="KW-0238">DNA-binding</keyword>
<evidence type="ECO:0000256" key="6">
    <source>
        <dbReference type="PROSITE-ProRule" id="PRU01091"/>
    </source>
</evidence>
<evidence type="ECO:0000256" key="2">
    <source>
        <dbReference type="ARBA" id="ARBA00023012"/>
    </source>
</evidence>
<evidence type="ECO:0000313" key="9">
    <source>
        <dbReference type="EMBL" id="MER6905188.1"/>
    </source>
</evidence>
<dbReference type="InterPro" id="IPR051677">
    <property type="entry name" value="AfsR-DnrI-RedD_regulator"/>
</dbReference>
<dbReference type="InterPro" id="IPR016032">
    <property type="entry name" value="Sig_transdc_resp-reg_C-effctor"/>
</dbReference>
<dbReference type="InterPro" id="IPR002182">
    <property type="entry name" value="NB-ARC"/>
</dbReference>
<organism evidence="9 10">
    <name type="scientific">Streptomyces flaveolus</name>
    <dbReference type="NCBI Taxonomy" id="67297"/>
    <lineage>
        <taxon>Bacteria</taxon>
        <taxon>Bacillati</taxon>
        <taxon>Actinomycetota</taxon>
        <taxon>Actinomycetes</taxon>
        <taxon>Kitasatosporales</taxon>
        <taxon>Streptomycetaceae</taxon>
        <taxon>Streptomyces</taxon>
    </lineage>
</organism>
<feature type="domain" description="OmpR/PhoB-type" evidence="8">
    <location>
        <begin position="16"/>
        <end position="113"/>
    </location>
</feature>
<dbReference type="PRINTS" id="PR00364">
    <property type="entry name" value="DISEASERSIST"/>
</dbReference>
<comment type="similarity">
    <text evidence="1">Belongs to the AfsR/DnrI/RedD regulatory family.</text>
</comment>
<dbReference type="PANTHER" id="PTHR35807">
    <property type="entry name" value="TRANSCRIPTIONAL REGULATOR REDD-RELATED"/>
    <property type="match status" value="1"/>
</dbReference>
<evidence type="ECO:0000256" key="4">
    <source>
        <dbReference type="ARBA" id="ARBA00023125"/>
    </source>
</evidence>
<evidence type="ECO:0000256" key="1">
    <source>
        <dbReference type="ARBA" id="ARBA00005820"/>
    </source>
</evidence>
<name>A0ABV1VFB6_9ACTN</name>
<dbReference type="SMART" id="SM01043">
    <property type="entry name" value="BTAD"/>
    <property type="match status" value="1"/>
</dbReference>
<evidence type="ECO:0000259" key="8">
    <source>
        <dbReference type="PROSITE" id="PS51755"/>
    </source>
</evidence>
<dbReference type="EMBL" id="JBEPCV010000013">
    <property type="protein sequence ID" value="MER6905188.1"/>
    <property type="molecule type" value="Genomic_DNA"/>
</dbReference>
<keyword evidence="10" id="KW-1185">Reference proteome</keyword>
<dbReference type="CDD" id="cd15831">
    <property type="entry name" value="BTAD"/>
    <property type="match status" value="1"/>
</dbReference>
<feature type="DNA-binding region" description="OmpR/PhoB-type" evidence="6">
    <location>
        <begin position="16"/>
        <end position="113"/>
    </location>
</feature>
<dbReference type="SUPFAM" id="SSF52540">
    <property type="entry name" value="P-loop containing nucleoside triphosphate hydrolases"/>
    <property type="match status" value="1"/>
</dbReference>
<dbReference type="RefSeq" id="WP_350719962.1">
    <property type="nucleotide sequence ID" value="NZ_JBEPCO010000017.1"/>
</dbReference>
<keyword evidence="2" id="KW-0902">Two-component regulatory system</keyword>
<keyword evidence="5" id="KW-0804">Transcription</keyword>
<dbReference type="PANTHER" id="PTHR35807:SF1">
    <property type="entry name" value="TRANSCRIPTIONAL REGULATOR REDD"/>
    <property type="match status" value="1"/>
</dbReference>
<dbReference type="Proteomes" id="UP001490330">
    <property type="component" value="Unassembled WGS sequence"/>
</dbReference>
<dbReference type="SUPFAM" id="SSF46894">
    <property type="entry name" value="C-terminal effector domain of the bipartite response regulators"/>
    <property type="match status" value="1"/>
</dbReference>
<dbReference type="InterPro" id="IPR027417">
    <property type="entry name" value="P-loop_NTPase"/>
</dbReference>
<evidence type="ECO:0000256" key="5">
    <source>
        <dbReference type="ARBA" id="ARBA00023163"/>
    </source>
</evidence>
<dbReference type="SMART" id="SM00862">
    <property type="entry name" value="Trans_reg_C"/>
    <property type="match status" value="1"/>
</dbReference>
<dbReference type="InterPro" id="IPR019734">
    <property type="entry name" value="TPR_rpt"/>
</dbReference>
<keyword evidence="3" id="KW-0805">Transcription regulation</keyword>
<gene>
    <name evidence="9" type="ORF">ABT322_15695</name>
</gene>
<dbReference type="Pfam" id="PF00931">
    <property type="entry name" value="NB-ARC"/>
    <property type="match status" value="1"/>
</dbReference>
<comment type="caution">
    <text evidence="9">The sequence shown here is derived from an EMBL/GenBank/DDBJ whole genome shotgun (WGS) entry which is preliminary data.</text>
</comment>
<dbReference type="InterPro" id="IPR011990">
    <property type="entry name" value="TPR-like_helical_dom_sf"/>
</dbReference>
<sequence>MDGGPRVPEQRLPGPPAQPEQSAALRFGVLGPVRAWRGDEPLATGSPQQRALLAALLLREGRTATAAELIDALWGEEPPSQALAAVRTYASRLRKVLDPGVLVSESGGYAVRGLGNDALDLSLAQDLAAEAEKARAAGDLCGARDVLRRALALWDGEALAAVPGPYAQAQRVRLEEWRLQLLETRLDMDLEQGCHAEAVSELTALTAAHPLRERLRELLMLALYRSGRQAEALAVYADTRRLLADELGVDPRPGLRELQQRILQADPALAEPSAPAAESAAAPVRPAQLPATVPDFTGRASFVRELSEVLGSASGAEGRVMAVSALAGIGGVGKTTLAVHVAHRARAAFPDGQLYVDLQGAGARAAEPETVLGAFLRALGTADSAVPDTLEERAALYRSVLDGRRVLVLLDNARDAAQVRPLLPGTDGCAALVTSRVRMVDLAGAHLVDLDVMSPDEALALFTRIVGEERVASERKAALDVVAACGFLPLAIRIAASRLAARRTWTVSVLAAKLADERRRLDELQAGDLAVKATFELGYGQLEPAQARAFRLLGLADGPDISLAAAAALLDLPAEDTEDLLECLVDTSLLESAAPGRYRFHDLVRLYARACAERDEHPPNERGAALSRLLDFYLATAAGVYAIERPGDRLVDGLEPTEYPGLTFTEGSAALDWLYSEAAPLLACVRQSAGTDRLRRAVDLLWAAKDLTESGANSHQYETTARAMCDATGAGGDPRAEGRARTTLTNVLLVSGRIQQAAEQAELAMTLAQSARDTTAVSWVANDRGLISLHQGRYADGQVFLEQAIAGYRTADNRAGEALSLCNLSRAHLGMGNTAKAVAIAHRGLTAQLDIGRTMRLANGHFTLGIALTGAGRHTDALGQFSDALRIFEDHRQRLWQGTTNFRIAQVHLAARRPAQAAQHAEQALALGCIGGDRMRGNVLTLLGRALAGIGQADRAGACWRDALNLFQQCGAPEADEARALLSPATAA</sequence>